<dbReference type="EMBL" id="JABTCF010000006">
    <property type="protein sequence ID" value="MBD0778441.1"/>
    <property type="molecule type" value="Genomic_DNA"/>
</dbReference>
<dbReference type="RefSeq" id="WP_188243922.1">
    <property type="nucleotide sequence ID" value="NZ_JABTCF010000006.1"/>
</dbReference>
<accession>A0ABR7V450</accession>
<feature type="transmembrane region" description="Helical" evidence="1">
    <location>
        <begin position="27"/>
        <end position="51"/>
    </location>
</feature>
<evidence type="ECO:0000313" key="3">
    <source>
        <dbReference type="Proteomes" id="UP001166021"/>
    </source>
</evidence>
<organism evidence="2 3">
    <name type="scientific">Maribacter aquimaris</name>
    <dbReference type="NCBI Taxonomy" id="2737171"/>
    <lineage>
        <taxon>Bacteria</taxon>
        <taxon>Pseudomonadati</taxon>
        <taxon>Bacteroidota</taxon>
        <taxon>Flavobacteriia</taxon>
        <taxon>Flavobacteriales</taxon>
        <taxon>Flavobacteriaceae</taxon>
        <taxon>Maribacter</taxon>
    </lineage>
</organism>
<proteinExistence type="predicted"/>
<evidence type="ECO:0000256" key="1">
    <source>
        <dbReference type="SAM" id="Phobius"/>
    </source>
</evidence>
<sequence>MAKKIYSILLLVSLGLGYYLYSVRESLSNVILIVTSGVLFTLLSMGIHGLIAHSLNPNVKGGIILYPILMGILWAFLFFLFVFFVLPIFCPDFMLKL</sequence>
<comment type="caution">
    <text evidence="2">The sequence shown here is derived from an EMBL/GenBank/DDBJ whole genome shotgun (WGS) entry which is preliminary data.</text>
</comment>
<gene>
    <name evidence="2" type="ORF">HPE56_11605</name>
</gene>
<keyword evidence="3" id="KW-1185">Reference proteome</keyword>
<feature type="transmembrane region" description="Helical" evidence="1">
    <location>
        <begin position="5"/>
        <end position="21"/>
    </location>
</feature>
<dbReference type="Proteomes" id="UP001166021">
    <property type="component" value="Unassembled WGS sequence"/>
</dbReference>
<protein>
    <submittedName>
        <fullName evidence="2">Uncharacterized protein</fullName>
    </submittedName>
</protein>
<keyword evidence="1" id="KW-0812">Transmembrane</keyword>
<keyword evidence="1" id="KW-0472">Membrane</keyword>
<feature type="transmembrane region" description="Helical" evidence="1">
    <location>
        <begin position="63"/>
        <end position="89"/>
    </location>
</feature>
<evidence type="ECO:0000313" key="2">
    <source>
        <dbReference type="EMBL" id="MBD0778441.1"/>
    </source>
</evidence>
<reference evidence="2" key="1">
    <citation type="submission" date="2020-05" db="EMBL/GenBank/DDBJ databases">
        <title>The draft genome sequence of Maribacter sp. ANRC-HE7.</title>
        <authorList>
            <person name="Mu L."/>
        </authorList>
    </citation>
    <scope>NUCLEOTIDE SEQUENCE</scope>
    <source>
        <strain evidence="2">ANRC-HE7</strain>
    </source>
</reference>
<keyword evidence="1" id="KW-1133">Transmembrane helix</keyword>
<name>A0ABR7V450_9FLAO</name>